<dbReference type="AlphaFoldDB" id="A0A6N9NHV3"/>
<feature type="transmembrane region" description="Helical" evidence="1">
    <location>
        <begin position="259"/>
        <end position="279"/>
    </location>
</feature>
<comment type="caution">
    <text evidence="2">The sequence shown here is derived from an EMBL/GenBank/DDBJ whole genome shotgun (WGS) entry which is preliminary data.</text>
</comment>
<feature type="transmembrane region" description="Helical" evidence="1">
    <location>
        <begin position="285"/>
        <end position="308"/>
    </location>
</feature>
<evidence type="ECO:0000313" key="2">
    <source>
        <dbReference type="EMBL" id="NBG65111.1"/>
    </source>
</evidence>
<dbReference type="PANTHER" id="PTHR16214:SF3">
    <property type="entry name" value="TRANSMEMBRANE PROTEIN 260"/>
    <property type="match status" value="1"/>
</dbReference>
<sequence length="1028" mass="117687">MDTFKKLNLTFGWGTWLVATIVYLSTIEPTTSFWDCGEFIATAYKLQVGHPPGAPLFSMIARFFMIFSTPDNAAMMVNIQSALSSSFTILFLFWTITYFAHKIAMKSGELTPTKINAIIGSGVVGALAYTFSDSFWFSAVEGEVYAMSSLFTAIVFWAILKWESVAHEKHNLRWIVLIAYLMGLSIGVHLLNLLAIPAIVFVYYFKNFKVTKPGIVKASIIAVLILGFVQYGIIPGLIKGATIFERIFTNGMGMPFNTGFFVYLLLIVAAIVFGLYYTQKNNKPVWNTAILCFTVIVLGYSSFAAIVIRSNANPPMDENNPENAFTLLSYLNREQYGDRPLFNGPSFNSPLDRQQPYTDGSPSYVKDEELGKYVISDDKKNSVPNYDSRFKTLLPRMWNTEAPRVKQYKRWSRFEGKPIQTVDNSGKQVVINTPTLGENLRYLFSYQIDWMYFRYFMWNFSGRQNDIQGHGNVRDGNWITGIKFIDEFRLGNQDFLPESVTENRANNKYYMFPFILGLIGLFFQFKTNRNNGVIVLLLFFFTGLAIVLYLNQYPLQPRERDYAYAASFYAFAIWIGLGVMAISDLLSKKLSGKIAPVIATVLCFALVPGIMAKENWDDHTRAERYTGRDFAKNYLDSCAPNAILFTNGDNDTFPLWYVQEVEEYRTDVRVVNLSLLNTDWYVEQIRRKAYDSDAIPLSIPQNKYRQGTNDYLPVVDRKELTGYTDVEKIIDFVNSDSPQTKVPVGSGQSINFVPTKRLRIKVDKQKMVDNGTIKKEDADKIVDYIEWNIKGNYVLKNDLAVLDLLATFEWDRPIYFASTTGPDSYIGLENYFRQEGMAYRLVPIKAENTDGNPGFVETDILYDNVMNKFQWGGMESSDIYMDETNRRMTMSLRILFNRLASKLIEEGNNADALKAMDKAFEVMPDKTVPYDIFVMFLVENYYKLGEFEKANAITSRLVEIFSKDAAYYRSLSPELQRSFNSDNQQALGILQRLNQMISQQYPQSPEYQKEIENRIAPYFNAGIRPQDR</sequence>
<feature type="transmembrane region" description="Helical" evidence="1">
    <location>
        <begin position="509"/>
        <end position="525"/>
    </location>
</feature>
<dbReference type="EMBL" id="WWNE01000004">
    <property type="protein sequence ID" value="NBG65111.1"/>
    <property type="molecule type" value="Genomic_DNA"/>
</dbReference>
<name>A0A6N9NHV3_9FLAO</name>
<gene>
    <name evidence="2" type="ORF">GQN54_03220</name>
</gene>
<evidence type="ECO:0000256" key="1">
    <source>
        <dbReference type="SAM" id="Phobius"/>
    </source>
</evidence>
<feature type="transmembrane region" description="Helical" evidence="1">
    <location>
        <begin position="174"/>
        <end position="203"/>
    </location>
</feature>
<protein>
    <submittedName>
        <fullName evidence="2">DUF2723 domain-containing protein</fullName>
    </submittedName>
</protein>
<dbReference type="Pfam" id="PF14559">
    <property type="entry name" value="TPR_19"/>
    <property type="match status" value="1"/>
</dbReference>
<feature type="transmembrane region" description="Helical" evidence="1">
    <location>
        <begin position="73"/>
        <end position="94"/>
    </location>
</feature>
<keyword evidence="1" id="KW-0472">Membrane</keyword>
<dbReference type="PANTHER" id="PTHR16214">
    <property type="entry name" value="TRANSMEMBRANE PROTEIN 260"/>
    <property type="match status" value="1"/>
</dbReference>
<dbReference type="Proteomes" id="UP000470771">
    <property type="component" value="Unassembled WGS sequence"/>
</dbReference>
<keyword evidence="1" id="KW-0812">Transmembrane</keyword>
<proteinExistence type="predicted"/>
<feature type="transmembrane region" description="Helical" evidence="1">
    <location>
        <begin position="7"/>
        <end position="25"/>
    </location>
</feature>
<dbReference type="InterPro" id="IPR052724">
    <property type="entry name" value="GT117_domain-containing"/>
</dbReference>
<evidence type="ECO:0000313" key="3">
    <source>
        <dbReference type="Proteomes" id="UP000470771"/>
    </source>
</evidence>
<dbReference type="RefSeq" id="WP_160631936.1">
    <property type="nucleotide sequence ID" value="NZ_WWNE01000004.1"/>
</dbReference>
<feature type="transmembrane region" description="Helical" evidence="1">
    <location>
        <begin position="562"/>
        <end position="582"/>
    </location>
</feature>
<reference evidence="2 3" key="1">
    <citation type="submission" date="2019-12" db="EMBL/GenBank/DDBJ databases">
        <authorList>
            <person name="Zhao J."/>
        </authorList>
    </citation>
    <scope>NUCLEOTIDE SEQUENCE [LARGE SCALE GENOMIC DNA]</scope>
    <source>
        <strain evidence="2 3">S-15</strain>
    </source>
</reference>
<accession>A0A6N9NHV3</accession>
<keyword evidence="3" id="KW-1185">Reference proteome</keyword>
<feature type="transmembrane region" description="Helical" evidence="1">
    <location>
        <begin position="215"/>
        <end position="238"/>
    </location>
</feature>
<dbReference type="Pfam" id="PF11028">
    <property type="entry name" value="TMEM260-like"/>
    <property type="match status" value="1"/>
</dbReference>
<organism evidence="2 3">
    <name type="scientific">Acidiluteibacter ferrifornacis</name>
    <dbReference type="NCBI Taxonomy" id="2692424"/>
    <lineage>
        <taxon>Bacteria</taxon>
        <taxon>Pseudomonadati</taxon>
        <taxon>Bacteroidota</taxon>
        <taxon>Flavobacteriia</taxon>
        <taxon>Flavobacteriales</taxon>
        <taxon>Cryomorphaceae</taxon>
        <taxon>Acidiluteibacter</taxon>
    </lineage>
</organism>
<feature type="transmembrane region" description="Helical" evidence="1">
    <location>
        <begin position="531"/>
        <end position="550"/>
    </location>
</feature>
<dbReference type="InterPro" id="IPR021280">
    <property type="entry name" value="TMEM260-like"/>
</dbReference>
<feature type="transmembrane region" description="Helical" evidence="1">
    <location>
        <begin position="115"/>
        <end position="132"/>
    </location>
</feature>
<dbReference type="InterPro" id="IPR011990">
    <property type="entry name" value="TPR-like_helical_dom_sf"/>
</dbReference>
<feature type="transmembrane region" description="Helical" evidence="1">
    <location>
        <begin position="594"/>
        <end position="612"/>
    </location>
</feature>
<dbReference type="Gene3D" id="1.25.40.10">
    <property type="entry name" value="Tetratricopeptide repeat domain"/>
    <property type="match status" value="1"/>
</dbReference>
<feature type="transmembrane region" description="Helical" evidence="1">
    <location>
        <begin position="144"/>
        <end position="162"/>
    </location>
</feature>
<keyword evidence="1" id="KW-1133">Transmembrane helix</keyword>